<reference evidence="2 3" key="1">
    <citation type="submission" date="2024-02" db="EMBL/GenBank/DDBJ databases">
        <title>Discinaceae phylogenomics.</title>
        <authorList>
            <person name="Dirks A.C."/>
            <person name="James T.Y."/>
        </authorList>
    </citation>
    <scope>NUCLEOTIDE SEQUENCE [LARGE SCALE GENOMIC DNA]</scope>
    <source>
        <strain evidence="2 3">ACD0624</strain>
    </source>
</reference>
<keyword evidence="3" id="KW-1185">Reference proteome</keyword>
<evidence type="ECO:0000313" key="3">
    <source>
        <dbReference type="Proteomes" id="UP001447188"/>
    </source>
</evidence>
<feature type="compositionally biased region" description="Low complexity" evidence="1">
    <location>
        <begin position="75"/>
        <end position="88"/>
    </location>
</feature>
<dbReference type="EMBL" id="JBBBZM010000923">
    <property type="protein sequence ID" value="KAL0630242.1"/>
    <property type="molecule type" value="Genomic_DNA"/>
</dbReference>
<feature type="region of interest" description="Disordered" evidence="1">
    <location>
        <begin position="66"/>
        <end position="88"/>
    </location>
</feature>
<sequence length="88" mass="9808">MPPRMKRVSANPLLLRDFYTKSALTHLTKEEVFASFQAHFHINRSDPNNLEKFPDEVFETYLSFSPPAPTPSVVPTPTAGPSTGSYLA</sequence>
<proteinExistence type="predicted"/>
<gene>
    <name evidence="2" type="ORF">Q9L58_010911</name>
</gene>
<name>A0ABR3G2Q8_9PEZI</name>
<comment type="caution">
    <text evidence="2">The sequence shown here is derived from an EMBL/GenBank/DDBJ whole genome shotgun (WGS) entry which is preliminary data.</text>
</comment>
<dbReference type="Proteomes" id="UP001447188">
    <property type="component" value="Unassembled WGS sequence"/>
</dbReference>
<protein>
    <submittedName>
        <fullName evidence="2">Uncharacterized protein</fullName>
    </submittedName>
</protein>
<feature type="non-terminal residue" evidence="2">
    <location>
        <position position="88"/>
    </location>
</feature>
<evidence type="ECO:0000313" key="2">
    <source>
        <dbReference type="EMBL" id="KAL0630242.1"/>
    </source>
</evidence>
<accession>A0ABR3G2Q8</accession>
<organism evidence="2 3">
    <name type="scientific">Discina gigas</name>
    <dbReference type="NCBI Taxonomy" id="1032678"/>
    <lineage>
        <taxon>Eukaryota</taxon>
        <taxon>Fungi</taxon>
        <taxon>Dikarya</taxon>
        <taxon>Ascomycota</taxon>
        <taxon>Pezizomycotina</taxon>
        <taxon>Pezizomycetes</taxon>
        <taxon>Pezizales</taxon>
        <taxon>Discinaceae</taxon>
        <taxon>Discina</taxon>
    </lineage>
</organism>
<evidence type="ECO:0000256" key="1">
    <source>
        <dbReference type="SAM" id="MobiDB-lite"/>
    </source>
</evidence>